<organism evidence="2 3">
    <name type="scientific">Cytospora mali</name>
    <name type="common">Apple Valsa canker fungus</name>
    <name type="synonym">Valsa mali</name>
    <dbReference type="NCBI Taxonomy" id="578113"/>
    <lineage>
        <taxon>Eukaryota</taxon>
        <taxon>Fungi</taxon>
        <taxon>Dikarya</taxon>
        <taxon>Ascomycota</taxon>
        <taxon>Pezizomycotina</taxon>
        <taxon>Sordariomycetes</taxon>
        <taxon>Sordariomycetidae</taxon>
        <taxon>Diaporthales</taxon>
        <taxon>Cytosporaceae</taxon>
        <taxon>Cytospora</taxon>
    </lineage>
</organism>
<keyword evidence="3" id="KW-1185">Reference proteome</keyword>
<feature type="region of interest" description="Disordered" evidence="1">
    <location>
        <begin position="1"/>
        <end position="34"/>
    </location>
</feature>
<reference evidence="3" key="1">
    <citation type="submission" date="2014-12" db="EMBL/GenBank/DDBJ databases">
        <title>Genome Sequence of Valsa Canker Pathogens Uncovers a Specific Adaption of Colonization on Woody Bark.</title>
        <authorList>
            <person name="Yin Z."/>
            <person name="Liu H."/>
            <person name="Gao X."/>
            <person name="Li Z."/>
            <person name="Song N."/>
            <person name="Ke X."/>
            <person name="Dai Q."/>
            <person name="Wu Y."/>
            <person name="Sun Y."/>
            <person name="Xu J.-R."/>
            <person name="Kang Z.K."/>
            <person name="Wang L."/>
            <person name="Huang L."/>
        </authorList>
    </citation>
    <scope>NUCLEOTIDE SEQUENCE [LARGE SCALE GENOMIC DNA]</scope>
    <source>
        <strain evidence="3">SXYL134</strain>
    </source>
</reference>
<accession>A0A194USR6</accession>
<feature type="compositionally biased region" description="Polar residues" evidence="1">
    <location>
        <begin position="1"/>
        <end position="29"/>
    </location>
</feature>
<sequence>MPQGGSSAAANRNNMRTCNQGFGNRQTSAAKVPQMNDAPQLRLQLAGTNPMNATTNADSTAQHPAVKCTKQNVTEPTHVSPETTSVFPQLSIESGLEKMIKLSGAIKNKTIPRTEALKLMDKVRSLVERSIHHWHHVLSRKEDEDLAALRMVHSITPVTYD</sequence>
<proteinExistence type="predicted"/>
<gene>
    <name evidence="2" type="ORF">VP1G_02097</name>
</gene>
<dbReference type="EMBL" id="KN714675">
    <property type="protein sequence ID" value="KUI54737.1"/>
    <property type="molecule type" value="Genomic_DNA"/>
</dbReference>
<evidence type="ECO:0000313" key="3">
    <source>
        <dbReference type="Proteomes" id="UP000078576"/>
    </source>
</evidence>
<dbReference type="Proteomes" id="UP000078576">
    <property type="component" value="Unassembled WGS sequence"/>
</dbReference>
<protein>
    <submittedName>
        <fullName evidence="2">Uncharacterized protein</fullName>
    </submittedName>
</protein>
<evidence type="ECO:0000256" key="1">
    <source>
        <dbReference type="SAM" id="MobiDB-lite"/>
    </source>
</evidence>
<dbReference type="OrthoDB" id="10627465at2759"/>
<evidence type="ECO:0000313" key="2">
    <source>
        <dbReference type="EMBL" id="KUI54737.1"/>
    </source>
</evidence>
<dbReference type="AlphaFoldDB" id="A0A194USR6"/>
<name>A0A194USR6_CYTMA</name>